<dbReference type="Gene3D" id="3.40.50.300">
    <property type="entry name" value="P-loop containing nucleotide triphosphate hydrolases"/>
    <property type="match status" value="1"/>
</dbReference>
<keyword evidence="3" id="KW-1185">Reference proteome</keyword>
<protein>
    <recommendedName>
        <fullName evidence="4">Sulfotransferase family protein</fullName>
    </recommendedName>
</protein>
<evidence type="ECO:0000256" key="1">
    <source>
        <dbReference type="ARBA" id="ARBA00022679"/>
    </source>
</evidence>
<dbReference type="EMBL" id="CP006650">
    <property type="protein sequence ID" value="AGT07382.1"/>
    <property type="molecule type" value="Genomic_DNA"/>
</dbReference>
<dbReference type="Proteomes" id="UP000015480">
    <property type="component" value="Chromosome"/>
</dbReference>
<evidence type="ECO:0008006" key="4">
    <source>
        <dbReference type="Google" id="ProtNLM"/>
    </source>
</evidence>
<gene>
    <name evidence="2" type="ORF">JCM7686_0271</name>
</gene>
<dbReference type="eggNOG" id="ENOG5032D44">
    <property type="taxonomic scope" value="Bacteria"/>
</dbReference>
<dbReference type="PATRIC" id="fig|1367847.3.peg.217"/>
<sequence>MSTKLHRLYLNAGQMKAGTTYLYSILKTHRHIYFSPEKEIQYLSQTYGTFRILSDEMRLKKAKSLVAHGSKLDRPIYRYQHLLRWAVNYLRPVNTPNWYQDLFEGIQDRQWAADFSNLTCTIPVEGMKRVRELADDVRVTYCFRDPVARAFSHAKFHLRFAGQNTDLAAMDPGKLETLLRSANIYPQSETETHVENLIAGFGRDRVRLISCEDMWADPRKTTENICRFLEIPTIETEISAEPVNVGPEAKMTPELAALFTEIFAPLREANARVAEKYRDLIAS</sequence>
<evidence type="ECO:0000313" key="2">
    <source>
        <dbReference type="EMBL" id="AGT07382.1"/>
    </source>
</evidence>
<dbReference type="RefSeq" id="WP_020949022.1">
    <property type="nucleotide sequence ID" value="NC_022041.1"/>
</dbReference>
<dbReference type="HOGENOM" id="CLU_017703_3_1_5"/>
<dbReference type="PANTHER" id="PTHR10605">
    <property type="entry name" value="HEPARAN SULFATE SULFOTRANSFERASE"/>
    <property type="match status" value="1"/>
</dbReference>
<dbReference type="GO" id="GO:0008146">
    <property type="term" value="F:sulfotransferase activity"/>
    <property type="evidence" value="ECO:0007669"/>
    <property type="project" value="InterPro"/>
</dbReference>
<dbReference type="STRING" id="1367847.JCM7686_0271"/>
<organism evidence="2 3">
    <name type="scientific">Paracoccus aminophilus JCM 7686</name>
    <dbReference type="NCBI Taxonomy" id="1367847"/>
    <lineage>
        <taxon>Bacteria</taxon>
        <taxon>Pseudomonadati</taxon>
        <taxon>Pseudomonadota</taxon>
        <taxon>Alphaproteobacteria</taxon>
        <taxon>Rhodobacterales</taxon>
        <taxon>Paracoccaceae</taxon>
        <taxon>Paracoccus</taxon>
    </lineage>
</organism>
<dbReference type="SUPFAM" id="SSF52540">
    <property type="entry name" value="P-loop containing nucleoside triphosphate hydrolases"/>
    <property type="match status" value="1"/>
</dbReference>
<dbReference type="PANTHER" id="PTHR10605:SF56">
    <property type="entry name" value="BIFUNCTIONAL HEPARAN SULFATE N-DEACETYLASE_N-SULFOTRANSFERASE"/>
    <property type="match status" value="1"/>
</dbReference>
<dbReference type="InterPro" id="IPR037359">
    <property type="entry name" value="NST/OST"/>
</dbReference>
<accession>S5XQN9</accession>
<dbReference type="OrthoDB" id="981508at2"/>
<name>S5XQN9_PARAH</name>
<reference evidence="2 3" key="1">
    <citation type="journal article" date="2014" name="BMC Genomics">
        <title>Architecture and functions of a multipartite genome of the methylotrophic bacterium Paracoccus aminophilus JCM 7686, containing primary and secondary chromids.</title>
        <authorList>
            <person name="Dziewit L."/>
            <person name="Czarnecki J."/>
            <person name="Wibberg D."/>
            <person name="Radlinska M."/>
            <person name="Mrozek P."/>
            <person name="Szymczak M."/>
            <person name="Schluter A."/>
            <person name="Puhler A."/>
            <person name="Bartosik D."/>
        </authorList>
    </citation>
    <scope>NUCLEOTIDE SEQUENCE [LARGE SCALE GENOMIC DNA]</scope>
    <source>
        <strain evidence="2">JCM 7686</strain>
    </source>
</reference>
<dbReference type="KEGG" id="pami:JCM7686_0271"/>
<keyword evidence="1" id="KW-0808">Transferase</keyword>
<proteinExistence type="predicted"/>
<dbReference type="InterPro" id="IPR027417">
    <property type="entry name" value="P-loop_NTPase"/>
</dbReference>
<evidence type="ECO:0000313" key="3">
    <source>
        <dbReference type="Proteomes" id="UP000015480"/>
    </source>
</evidence>
<dbReference type="Pfam" id="PF13469">
    <property type="entry name" value="Sulfotransfer_3"/>
    <property type="match status" value="1"/>
</dbReference>
<dbReference type="AlphaFoldDB" id="S5XQN9"/>